<keyword evidence="8" id="KW-0520">NAD</keyword>
<keyword evidence="7" id="KW-0411">Iron-sulfur</keyword>
<dbReference type="PROSITE" id="PS51296">
    <property type="entry name" value="RIESKE"/>
    <property type="match status" value="1"/>
</dbReference>
<protein>
    <submittedName>
        <fullName evidence="10">Rieske 2Fe-2S domain-containing protein</fullName>
    </submittedName>
</protein>
<dbReference type="InterPro" id="IPR036922">
    <property type="entry name" value="Rieske_2Fe-2S_sf"/>
</dbReference>
<evidence type="ECO:0000256" key="2">
    <source>
        <dbReference type="ARBA" id="ARBA00022714"/>
    </source>
</evidence>
<dbReference type="SUPFAM" id="SSF50022">
    <property type="entry name" value="ISP domain"/>
    <property type="match status" value="1"/>
</dbReference>
<gene>
    <name evidence="10" type="ORF">F0225_04380</name>
</gene>
<dbReference type="PANTHER" id="PTHR43756">
    <property type="entry name" value="CHOLINE MONOOXYGENASE, CHLOROPLASTIC"/>
    <property type="match status" value="1"/>
</dbReference>
<dbReference type="InterPro" id="IPR015881">
    <property type="entry name" value="ARHD_Rieske_2Fe_2S"/>
</dbReference>
<evidence type="ECO:0000256" key="6">
    <source>
        <dbReference type="ARBA" id="ARBA00023004"/>
    </source>
</evidence>
<accession>A0A7Y4EDL8</accession>
<evidence type="ECO:0000256" key="1">
    <source>
        <dbReference type="ARBA" id="ARBA00008751"/>
    </source>
</evidence>
<dbReference type="Gene3D" id="3.90.380.10">
    <property type="entry name" value="Naphthalene 1,2-dioxygenase Alpha Subunit, Chain A, domain 1"/>
    <property type="match status" value="1"/>
</dbReference>
<dbReference type="Pfam" id="PF00848">
    <property type="entry name" value="Ring_hydroxyl_A"/>
    <property type="match status" value="1"/>
</dbReference>
<dbReference type="InterPro" id="IPR001663">
    <property type="entry name" value="Rng_hydr_dOase-A"/>
</dbReference>
<proteinExistence type="inferred from homology"/>
<comment type="caution">
    <text evidence="10">The sequence shown here is derived from an EMBL/GenBank/DDBJ whole genome shotgun (WGS) entry which is preliminary data.</text>
</comment>
<organism evidence="10 11">
    <name type="scientific">Vibrio pectenicida</name>
    <dbReference type="NCBI Taxonomy" id="62763"/>
    <lineage>
        <taxon>Bacteria</taxon>
        <taxon>Pseudomonadati</taxon>
        <taxon>Pseudomonadota</taxon>
        <taxon>Gammaproteobacteria</taxon>
        <taxon>Vibrionales</taxon>
        <taxon>Vibrionaceae</taxon>
        <taxon>Vibrio</taxon>
    </lineage>
</organism>
<keyword evidence="2" id="KW-0001">2Fe-2S</keyword>
<keyword evidence="3" id="KW-0479">Metal-binding</keyword>
<dbReference type="SUPFAM" id="SSF55961">
    <property type="entry name" value="Bet v1-like"/>
    <property type="match status" value="1"/>
</dbReference>
<evidence type="ECO:0000256" key="7">
    <source>
        <dbReference type="ARBA" id="ARBA00023014"/>
    </source>
</evidence>
<dbReference type="Pfam" id="PF00355">
    <property type="entry name" value="Rieske"/>
    <property type="match status" value="1"/>
</dbReference>
<dbReference type="PANTHER" id="PTHR43756:SF1">
    <property type="entry name" value="3-PHENYLPROPIONATE_CINNAMIC ACID DIOXYGENASE SUBUNIT ALPHA"/>
    <property type="match status" value="1"/>
</dbReference>
<evidence type="ECO:0000256" key="8">
    <source>
        <dbReference type="ARBA" id="ARBA00023027"/>
    </source>
</evidence>
<evidence type="ECO:0000256" key="4">
    <source>
        <dbReference type="ARBA" id="ARBA00022964"/>
    </source>
</evidence>
<dbReference type="Proteomes" id="UP000565719">
    <property type="component" value="Unassembled WGS sequence"/>
</dbReference>
<dbReference type="InterPro" id="IPR017941">
    <property type="entry name" value="Rieske_2Fe-2S"/>
</dbReference>
<dbReference type="InterPro" id="IPR015879">
    <property type="entry name" value="Ring_hydroxy_dOase_asu_C_dom"/>
</dbReference>
<evidence type="ECO:0000313" key="11">
    <source>
        <dbReference type="Proteomes" id="UP000565719"/>
    </source>
</evidence>
<dbReference type="PROSITE" id="PS00570">
    <property type="entry name" value="RING_HYDROXYL_ALPHA"/>
    <property type="match status" value="1"/>
</dbReference>
<dbReference type="GO" id="GO:0005506">
    <property type="term" value="F:iron ion binding"/>
    <property type="evidence" value="ECO:0007669"/>
    <property type="project" value="InterPro"/>
</dbReference>
<name>A0A7Y4EDL8_9VIBR</name>
<evidence type="ECO:0000256" key="3">
    <source>
        <dbReference type="ARBA" id="ARBA00022723"/>
    </source>
</evidence>
<keyword evidence="4" id="KW-0223">Dioxygenase</keyword>
<keyword evidence="6" id="KW-0408">Iron</keyword>
<evidence type="ECO:0000256" key="5">
    <source>
        <dbReference type="ARBA" id="ARBA00023002"/>
    </source>
</evidence>
<dbReference type="GO" id="GO:0051537">
    <property type="term" value="F:2 iron, 2 sulfur cluster binding"/>
    <property type="evidence" value="ECO:0007669"/>
    <property type="project" value="UniProtKB-KW"/>
</dbReference>
<dbReference type="GO" id="GO:0051213">
    <property type="term" value="F:dioxygenase activity"/>
    <property type="evidence" value="ECO:0007669"/>
    <property type="project" value="UniProtKB-KW"/>
</dbReference>
<sequence>MKPWPEEGTRRVPSYVYTSAKQYQQEQRCLFQGDTWNYVGLEAELPNVGDYLQTFVGDTPVIVVRDREDTIQVLINRCPHRGAKMCHNAHGNTKVFVCPYHEWAFNLKGELRGIPFKNGINGRGGMADTFDPHEHGMTRLNVTVRHGVIFASHSFSLPDFERYLDPNMLAYFDRVCSGRPLKVLGKMRHRVNCNWKLQVENVKDPFHAALLHSFFKDFGIWRSDQETHVEVCESGAHSVLVSTASFKAQEQSKAAPSVRLKAPELIDHEREFEHGTGAIMTLFPNLILLQQLNCLAMRHVIPDGPDTCIKEWTFFGYADEPQTLTERRLRQANLLGPAGLVTIDDNEILAVTQAGAHASPDSNIVLEASQGESSEPHMMTESAIRAFYRYYQKGIACGS</sequence>
<reference evidence="10 11" key="1">
    <citation type="submission" date="2019-09" db="EMBL/GenBank/DDBJ databases">
        <title>Draft genome sequencing and comparative genomics of hatchery-associated Vibrios.</title>
        <authorList>
            <person name="Kehlet-Delgado H."/>
            <person name="Mueller R.S."/>
        </authorList>
    </citation>
    <scope>NUCLEOTIDE SEQUENCE [LARGE SCALE GENOMIC DNA]</scope>
    <source>
        <strain evidence="10 11">99-46-Y</strain>
    </source>
</reference>
<dbReference type="RefSeq" id="WP_171360116.1">
    <property type="nucleotide sequence ID" value="NZ_VTXC01000008.1"/>
</dbReference>
<keyword evidence="5" id="KW-0560">Oxidoreductase</keyword>
<dbReference type="PRINTS" id="PR00090">
    <property type="entry name" value="RNGDIOXGNASE"/>
</dbReference>
<evidence type="ECO:0000259" key="9">
    <source>
        <dbReference type="PROSITE" id="PS51296"/>
    </source>
</evidence>
<feature type="domain" description="Rieske" evidence="9">
    <location>
        <begin position="36"/>
        <end position="151"/>
    </location>
</feature>
<comment type="similarity">
    <text evidence="1">Belongs to the bacterial ring-hydroxylating dioxygenase alpha subunit family.</text>
</comment>
<dbReference type="Gene3D" id="2.102.10.10">
    <property type="entry name" value="Rieske [2Fe-2S] iron-sulphur domain"/>
    <property type="match status" value="1"/>
</dbReference>
<evidence type="ECO:0000313" key="10">
    <source>
        <dbReference type="EMBL" id="NOH70581.1"/>
    </source>
</evidence>
<dbReference type="EMBL" id="VTXC01000008">
    <property type="protein sequence ID" value="NOH70581.1"/>
    <property type="molecule type" value="Genomic_DNA"/>
</dbReference>
<dbReference type="AlphaFoldDB" id="A0A7Y4EDL8"/>